<keyword evidence="4" id="KW-1015">Disulfide bond</keyword>
<evidence type="ECO:0000313" key="6">
    <source>
        <dbReference type="Proteomes" id="UP000887540"/>
    </source>
</evidence>
<dbReference type="GO" id="GO:0004557">
    <property type="term" value="F:alpha-galactosidase activity"/>
    <property type="evidence" value="ECO:0007669"/>
    <property type="project" value="TreeGrafter"/>
</dbReference>
<dbReference type="InterPro" id="IPR036397">
    <property type="entry name" value="RNaseH_sf"/>
</dbReference>
<dbReference type="Gene3D" id="3.20.20.70">
    <property type="entry name" value="Aldolase class I"/>
    <property type="match status" value="2"/>
</dbReference>
<proteinExistence type="inferred from homology"/>
<dbReference type="InterPro" id="IPR017853">
    <property type="entry name" value="GH"/>
</dbReference>
<dbReference type="GO" id="GO:0016139">
    <property type="term" value="P:glycoside catabolic process"/>
    <property type="evidence" value="ECO:0007669"/>
    <property type="project" value="TreeGrafter"/>
</dbReference>
<dbReference type="InterPro" id="IPR000111">
    <property type="entry name" value="Glyco_hydro_27/36_CS"/>
</dbReference>
<dbReference type="InterPro" id="IPR013785">
    <property type="entry name" value="Aldolase_TIM"/>
</dbReference>
<keyword evidence="2 4" id="KW-0378">Hydrolase</keyword>
<dbReference type="PANTHER" id="PTHR11452:SF83">
    <property type="entry name" value="ALPHA-GALACTOSIDASE"/>
    <property type="match status" value="1"/>
</dbReference>
<dbReference type="Pfam" id="PF16499">
    <property type="entry name" value="Melibiase_2"/>
    <property type="match status" value="2"/>
</dbReference>
<keyword evidence="3 4" id="KW-0326">Glycosidase</keyword>
<dbReference type="Proteomes" id="UP000887540">
    <property type="component" value="Unplaced"/>
</dbReference>
<evidence type="ECO:0000313" key="7">
    <source>
        <dbReference type="WBParaSite" id="ACRNAN_scaffold11821.g23240.t1"/>
    </source>
</evidence>
<protein>
    <recommendedName>
        <fullName evidence="4">Alpha-galactosidase</fullName>
        <ecNumber evidence="4">3.2.1.-</ecNumber>
    </recommendedName>
</protein>
<evidence type="ECO:0000256" key="5">
    <source>
        <dbReference type="SAM" id="MobiDB-lite"/>
    </source>
</evidence>
<evidence type="ECO:0000256" key="4">
    <source>
        <dbReference type="RuleBase" id="RU361168"/>
    </source>
</evidence>
<dbReference type="PRINTS" id="PR00740">
    <property type="entry name" value="GLHYDRLASE27"/>
</dbReference>
<comment type="subunit">
    <text evidence="4">Homodimer.</text>
</comment>
<dbReference type="WBParaSite" id="ACRNAN_scaffold11821.g23240.t1">
    <property type="protein sequence ID" value="ACRNAN_scaffold11821.g23240.t1"/>
    <property type="gene ID" value="ACRNAN_scaffold11821.g23240"/>
</dbReference>
<feature type="region of interest" description="Disordered" evidence="5">
    <location>
        <begin position="33"/>
        <end position="52"/>
    </location>
</feature>
<dbReference type="PROSITE" id="PS00512">
    <property type="entry name" value="ALPHA_GALACTOSIDASE"/>
    <property type="match status" value="1"/>
</dbReference>
<evidence type="ECO:0000256" key="3">
    <source>
        <dbReference type="ARBA" id="ARBA00023295"/>
    </source>
</evidence>
<dbReference type="AlphaFoldDB" id="A0A914CM50"/>
<dbReference type="EC" id="3.2.1.-" evidence="4"/>
<keyword evidence="6" id="KW-1185">Reference proteome</keyword>
<dbReference type="InterPro" id="IPR002241">
    <property type="entry name" value="Glyco_hydro_27"/>
</dbReference>
<dbReference type="Gene3D" id="3.30.420.10">
    <property type="entry name" value="Ribonuclease H-like superfamily/Ribonuclease H"/>
    <property type="match status" value="1"/>
</dbReference>
<dbReference type="SUPFAM" id="SSF51445">
    <property type="entry name" value="(Trans)glycosidases"/>
    <property type="match status" value="1"/>
</dbReference>
<dbReference type="PANTHER" id="PTHR11452">
    <property type="entry name" value="ALPHA-GALACTOSIDASE/ALPHA-N-ACETYLGALACTOSAMINIDASE"/>
    <property type="match status" value="1"/>
</dbReference>
<feature type="compositionally biased region" description="Polar residues" evidence="5">
    <location>
        <begin position="35"/>
        <end position="45"/>
    </location>
</feature>
<comment type="similarity">
    <text evidence="1 4">Belongs to the glycosyl hydrolase 27 family.</text>
</comment>
<organism evidence="6 7">
    <name type="scientific">Acrobeloides nanus</name>
    <dbReference type="NCBI Taxonomy" id="290746"/>
    <lineage>
        <taxon>Eukaryota</taxon>
        <taxon>Metazoa</taxon>
        <taxon>Ecdysozoa</taxon>
        <taxon>Nematoda</taxon>
        <taxon>Chromadorea</taxon>
        <taxon>Rhabditida</taxon>
        <taxon>Tylenchina</taxon>
        <taxon>Cephalobomorpha</taxon>
        <taxon>Cephaloboidea</taxon>
        <taxon>Cephalobidae</taxon>
        <taxon>Acrobeloides</taxon>
    </lineage>
</organism>
<sequence length="371" mass="41709">MRLLIKLNSLFIIRTASSNVKQLFFDDFQLRSADPSRSSSITTDGAPSHKAEETQNLIRDNMPEFIEVDIIPQRNNGEWPPNSPNLNVMDYSIWSILEAEACSKPHQLIDALKKSLVKAWNAIPQEVIDRTVDDLPKRLKKCVEAGSGNFETADGYLAVGYDTIHIDDCWEEWKRSVDGKLVANRTRFPSGINGLSKYMHDRGLKLGIYNDVGLTTCQGYPGGFGNEEIDAQTYADWGVDYLKYDGCFANDSMRNVAWSSIIDIIDHFVMNQGWFIYLPTGPGFFIDADMIVAGNPEITQDQARVQMSIWSIWSAPLIMSNDLRNITPGHKEILQNKYVIAVDQDPMGLWGKMIGQVTFECSEFGTGGPYI</sequence>
<dbReference type="GO" id="GO:0009311">
    <property type="term" value="P:oligosaccharide metabolic process"/>
    <property type="evidence" value="ECO:0007669"/>
    <property type="project" value="TreeGrafter"/>
</dbReference>
<evidence type="ECO:0000256" key="1">
    <source>
        <dbReference type="ARBA" id="ARBA00009743"/>
    </source>
</evidence>
<accession>A0A914CM50</accession>
<evidence type="ECO:0000256" key="2">
    <source>
        <dbReference type="ARBA" id="ARBA00022801"/>
    </source>
</evidence>
<name>A0A914CM50_9BILA</name>
<dbReference type="CDD" id="cd14792">
    <property type="entry name" value="GH27"/>
    <property type="match status" value="1"/>
</dbReference>
<dbReference type="GO" id="GO:0005737">
    <property type="term" value="C:cytoplasm"/>
    <property type="evidence" value="ECO:0007669"/>
    <property type="project" value="TreeGrafter"/>
</dbReference>
<reference evidence="7" key="1">
    <citation type="submission" date="2022-11" db="UniProtKB">
        <authorList>
            <consortium name="WormBaseParasite"/>
        </authorList>
    </citation>
    <scope>IDENTIFICATION</scope>
</reference>
<dbReference type="GO" id="GO:0003676">
    <property type="term" value="F:nucleic acid binding"/>
    <property type="evidence" value="ECO:0007669"/>
    <property type="project" value="InterPro"/>
</dbReference>